<gene>
    <name evidence="3" type="ORF">ASEP1449_LOCUS8667</name>
</gene>
<name>A0A7S2UGN6_9STRA</name>
<evidence type="ECO:0000256" key="1">
    <source>
        <dbReference type="SAM" id="MobiDB-lite"/>
    </source>
</evidence>
<evidence type="ECO:0000313" key="3">
    <source>
        <dbReference type="EMBL" id="CAD9816835.1"/>
    </source>
</evidence>
<evidence type="ECO:0000259" key="2">
    <source>
        <dbReference type="PROSITE" id="PS50011"/>
    </source>
</evidence>
<reference evidence="3" key="1">
    <citation type="submission" date="2021-01" db="EMBL/GenBank/DDBJ databases">
        <authorList>
            <person name="Corre E."/>
            <person name="Pelletier E."/>
            <person name="Niang G."/>
            <person name="Scheremetjew M."/>
            <person name="Finn R."/>
            <person name="Kale V."/>
            <person name="Holt S."/>
            <person name="Cochrane G."/>
            <person name="Meng A."/>
            <person name="Brown T."/>
            <person name="Cohen L."/>
        </authorList>
    </citation>
    <scope>NUCLEOTIDE SEQUENCE</scope>
    <source>
        <strain evidence="3">CCMP2084</strain>
    </source>
</reference>
<dbReference type="EMBL" id="HBHQ01012994">
    <property type="protein sequence ID" value="CAD9816835.1"/>
    <property type="molecule type" value="Transcribed_RNA"/>
</dbReference>
<dbReference type="PROSITE" id="PS50011">
    <property type="entry name" value="PROTEIN_KINASE_DOM"/>
    <property type="match status" value="1"/>
</dbReference>
<dbReference type="Gene3D" id="1.10.510.10">
    <property type="entry name" value="Transferase(Phosphotransferase) domain 1"/>
    <property type="match status" value="1"/>
</dbReference>
<dbReference type="InterPro" id="IPR008271">
    <property type="entry name" value="Ser/Thr_kinase_AS"/>
</dbReference>
<dbReference type="FunFam" id="1.10.510.10:FF:001660">
    <property type="entry name" value="Predicted protein"/>
    <property type="match status" value="1"/>
</dbReference>
<dbReference type="GO" id="GO:0005524">
    <property type="term" value="F:ATP binding"/>
    <property type="evidence" value="ECO:0007669"/>
    <property type="project" value="InterPro"/>
</dbReference>
<proteinExistence type="predicted"/>
<accession>A0A7S2UGN6</accession>
<dbReference type="InterPro" id="IPR000719">
    <property type="entry name" value="Prot_kinase_dom"/>
</dbReference>
<dbReference type="Pfam" id="PF00069">
    <property type="entry name" value="Pkinase"/>
    <property type="match status" value="1"/>
</dbReference>
<dbReference type="InterPro" id="IPR011009">
    <property type="entry name" value="Kinase-like_dom_sf"/>
</dbReference>
<dbReference type="AlphaFoldDB" id="A0A7S2UGN6"/>
<organism evidence="3">
    <name type="scientific">Attheya septentrionalis</name>
    <dbReference type="NCBI Taxonomy" id="420275"/>
    <lineage>
        <taxon>Eukaryota</taxon>
        <taxon>Sar</taxon>
        <taxon>Stramenopiles</taxon>
        <taxon>Ochrophyta</taxon>
        <taxon>Bacillariophyta</taxon>
        <taxon>Coscinodiscophyceae</taxon>
        <taxon>Chaetocerotophycidae</taxon>
        <taxon>Chaetocerotales</taxon>
        <taxon>Attheyaceae</taxon>
        <taxon>Attheya</taxon>
    </lineage>
</organism>
<dbReference type="GO" id="GO:0004674">
    <property type="term" value="F:protein serine/threonine kinase activity"/>
    <property type="evidence" value="ECO:0007669"/>
    <property type="project" value="TreeGrafter"/>
</dbReference>
<feature type="region of interest" description="Disordered" evidence="1">
    <location>
        <begin position="1"/>
        <end position="23"/>
    </location>
</feature>
<protein>
    <recommendedName>
        <fullName evidence="2">Protein kinase domain-containing protein</fullName>
    </recommendedName>
</protein>
<dbReference type="PANTHER" id="PTHR44329:SF140">
    <property type="entry name" value="INACTIVE PROTEIN TYROSINE KINASE PTKL"/>
    <property type="match status" value="1"/>
</dbReference>
<feature type="domain" description="Protein kinase" evidence="2">
    <location>
        <begin position="1"/>
        <end position="254"/>
    </location>
</feature>
<dbReference type="PIRSF" id="PIRSF000654">
    <property type="entry name" value="Integrin-linked_kinase"/>
    <property type="match status" value="1"/>
</dbReference>
<dbReference type="PANTHER" id="PTHR44329">
    <property type="entry name" value="SERINE/THREONINE-PROTEIN KINASE TNNI3K-RELATED"/>
    <property type="match status" value="1"/>
</dbReference>
<dbReference type="SMART" id="SM00220">
    <property type="entry name" value="S_TKc"/>
    <property type="match status" value="1"/>
</dbReference>
<sequence length="280" mass="32012">MHKGRINSTHSRDSDDPSGMTSSEKDLALADFRQETAILRKLRHPNICMLLAYSTTENFEVMISELMKCSLLDVFKANSLHNTHLTKRKQITYAQQLAQGMNYLHTCKPPIIHRDLKPANLLVDFSGMLKITDFGLAKIRPDPEIQENDQFLMTGETGSYRFMAPEVFRHEEYNETVDVYSYAMILYYLFSGKAPWCMDNGLVAVNKAALEGDRPFIPREWDSRLNHLLKQCWDENPRSRPPFRDILTTLSEFSQDVFKTRADSVAGTDDDATGCNCVIS</sequence>
<dbReference type="InterPro" id="IPR051681">
    <property type="entry name" value="Ser/Thr_Kinases-Pseudokinases"/>
</dbReference>
<dbReference type="SUPFAM" id="SSF56112">
    <property type="entry name" value="Protein kinase-like (PK-like)"/>
    <property type="match status" value="1"/>
</dbReference>
<dbReference type="PROSITE" id="PS00108">
    <property type="entry name" value="PROTEIN_KINASE_ST"/>
    <property type="match status" value="1"/>
</dbReference>